<dbReference type="Pfam" id="PF13415">
    <property type="entry name" value="Beta-prop_FBX42"/>
    <property type="match status" value="1"/>
</dbReference>
<dbReference type="Proteomes" id="UP000270296">
    <property type="component" value="Unassembled WGS sequence"/>
</dbReference>
<dbReference type="InterPro" id="IPR015915">
    <property type="entry name" value="Kelch-typ_b-propeller"/>
</dbReference>
<evidence type="ECO:0000313" key="3">
    <source>
        <dbReference type="Proteomes" id="UP000270296"/>
    </source>
</evidence>
<protein>
    <recommendedName>
        <fullName evidence="1">F-box domain-containing protein</fullName>
    </recommendedName>
</protein>
<dbReference type="GO" id="GO:0019005">
    <property type="term" value="C:SCF ubiquitin ligase complex"/>
    <property type="evidence" value="ECO:0007669"/>
    <property type="project" value="TreeGrafter"/>
</dbReference>
<gene>
    <name evidence="2" type="ORF">SBAD_LOCUS12478</name>
</gene>
<proteinExistence type="predicted"/>
<evidence type="ECO:0000259" key="1">
    <source>
        <dbReference type="PROSITE" id="PS50181"/>
    </source>
</evidence>
<dbReference type="InterPro" id="IPR001810">
    <property type="entry name" value="F-box_dom"/>
</dbReference>
<organism evidence="2 3">
    <name type="scientific">Soboliphyme baturini</name>
    <dbReference type="NCBI Taxonomy" id="241478"/>
    <lineage>
        <taxon>Eukaryota</taxon>
        <taxon>Metazoa</taxon>
        <taxon>Ecdysozoa</taxon>
        <taxon>Nematoda</taxon>
        <taxon>Enoplea</taxon>
        <taxon>Dorylaimia</taxon>
        <taxon>Dioctophymatida</taxon>
        <taxon>Dioctophymatoidea</taxon>
        <taxon>Soboliphymatidae</taxon>
        <taxon>Soboliphyme</taxon>
    </lineage>
</organism>
<dbReference type="PANTHER" id="PTHR46432">
    <property type="entry name" value="F-BOX ONLY PROTEIN 42"/>
    <property type="match status" value="1"/>
</dbReference>
<dbReference type="SUPFAM" id="SSF81383">
    <property type="entry name" value="F-box domain"/>
    <property type="match status" value="1"/>
</dbReference>
<reference evidence="2 3" key="1">
    <citation type="submission" date="2018-11" db="EMBL/GenBank/DDBJ databases">
        <authorList>
            <consortium name="Pathogen Informatics"/>
        </authorList>
    </citation>
    <scope>NUCLEOTIDE SEQUENCE [LARGE SCALE GENOMIC DNA]</scope>
</reference>
<dbReference type="GO" id="GO:1990756">
    <property type="term" value="F:ubiquitin-like ligase-substrate adaptor activity"/>
    <property type="evidence" value="ECO:0007669"/>
    <property type="project" value="TreeGrafter"/>
</dbReference>
<evidence type="ECO:0000313" key="2">
    <source>
        <dbReference type="EMBL" id="VDP48810.1"/>
    </source>
</evidence>
<feature type="domain" description="F-box" evidence="1">
    <location>
        <begin position="1"/>
        <end position="43"/>
    </location>
</feature>
<dbReference type="PROSITE" id="PS50181">
    <property type="entry name" value="FBOX"/>
    <property type="match status" value="1"/>
</dbReference>
<dbReference type="EMBL" id="UZAM01017918">
    <property type="protein sequence ID" value="VDP48810.1"/>
    <property type="molecule type" value="Genomic_DNA"/>
</dbReference>
<dbReference type="SUPFAM" id="SSF117281">
    <property type="entry name" value="Kelch motif"/>
    <property type="match status" value="1"/>
</dbReference>
<dbReference type="InterPro" id="IPR052821">
    <property type="entry name" value="F-box_only_SRC"/>
</dbReference>
<dbReference type="Gene3D" id="1.20.1280.50">
    <property type="match status" value="1"/>
</dbReference>
<dbReference type="Pfam" id="PF12937">
    <property type="entry name" value="F-box-like"/>
    <property type="match status" value="1"/>
</dbReference>
<dbReference type="PANTHER" id="PTHR46432:SF1">
    <property type="entry name" value="F-BOX ONLY PROTEIN 42"/>
    <property type="match status" value="1"/>
</dbReference>
<dbReference type="Gene3D" id="2.120.10.80">
    <property type="entry name" value="Kelch-type beta propeller"/>
    <property type="match status" value="1"/>
</dbReference>
<accession>A0A3P8E0V2</accession>
<dbReference type="AlphaFoldDB" id="A0A3P8E0V2"/>
<sequence length="279" mass="31373">MPDTILEYIFVNLSPYGDLPNCSRVCKRWLQVAAKARRAITRILKRTSQFEWRAISSPDGRRSWITHRCSHSACYHPSGYMYVFGGCAAAYTTFNDLWKLDLADGTWSRLLPGGRYPTPKASATMVEHRGQLVLFGGWSKSSPNPIHQISMFYNELHVFDPVLNQWTELCDDGSSPPGLAGHSASVVGDRMIVFGGSNGSASTNEVHVFDLVNRTWYKPQVSSRRPASRYGQSQVSAMTGKWVQRKVCCFWAGLELPSSQLVQHMVNFVLTGIRVKEKY</sequence>
<keyword evidence="3" id="KW-1185">Reference proteome</keyword>
<name>A0A3P8E0V2_9BILA</name>
<dbReference type="InterPro" id="IPR036047">
    <property type="entry name" value="F-box-like_dom_sf"/>
</dbReference>
<dbReference type="OrthoDB" id="9973021at2759"/>